<name>A0A9N9ILY3_9GLOM</name>
<evidence type="ECO:0000313" key="2">
    <source>
        <dbReference type="Proteomes" id="UP000789396"/>
    </source>
</evidence>
<feature type="non-terminal residue" evidence="1">
    <location>
        <position position="1"/>
    </location>
</feature>
<sequence length="89" mass="10039">NIEETFQMPKGWASPANAKFGKKGGGQRIKANVQFFLNGNLNPKDKMTAKEMLTTIQNWIGRYSREFDQQETAIALETFKAVSSPNEEN</sequence>
<proteinExistence type="predicted"/>
<feature type="non-terminal residue" evidence="1">
    <location>
        <position position="89"/>
    </location>
</feature>
<organism evidence="1 2">
    <name type="scientific">Racocetra fulgida</name>
    <dbReference type="NCBI Taxonomy" id="60492"/>
    <lineage>
        <taxon>Eukaryota</taxon>
        <taxon>Fungi</taxon>
        <taxon>Fungi incertae sedis</taxon>
        <taxon>Mucoromycota</taxon>
        <taxon>Glomeromycotina</taxon>
        <taxon>Glomeromycetes</taxon>
        <taxon>Diversisporales</taxon>
        <taxon>Gigasporaceae</taxon>
        <taxon>Racocetra</taxon>
    </lineage>
</organism>
<protein>
    <submittedName>
        <fullName evidence="1">4936_t:CDS:1</fullName>
    </submittedName>
</protein>
<comment type="caution">
    <text evidence="1">The sequence shown here is derived from an EMBL/GenBank/DDBJ whole genome shotgun (WGS) entry which is preliminary data.</text>
</comment>
<dbReference type="EMBL" id="CAJVPZ010032213">
    <property type="protein sequence ID" value="CAG8741280.1"/>
    <property type="molecule type" value="Genomic_DNA"/>
</dbReference>
<keyword evidence="2" id="KW-1185">Reference proteome</keyword>
<reference evidence="1" key="1">
    <citation type="submission" date="2021-06" db="EMBL/GenBank/DDBJ databases">
        <authorList>
            <person name="Kallberg Y."/>
            <person name="Tangrot J."/>
            <person name="Rosling A."/>
        </authorList>
    </citation>
    <scope>NUCLEOTIDE SEQUENCE</scope>
    <source>
        <strain evidence="1">IN212</strain>
    </source>
</reference>
<gene>
    <name evidence="1" type="ORF">RFULGI_LOCUS12882</name>
</gene>
<dbReference type="OrthoDB" id="2418264at2759"/>
<evidence type="ECO:0000313" key="1">
    <source>
        <dbReference type="EMBL" id="CAG8741280.1"/>
    </source>
</evidence>
<accession>A0A9N9ILY3</accession>
<dbReference type="AlphaFoldDB" id="A0A9N9ILY3"/>
<dbReference type="Proteomes" id="UP000789396">
    <property type="component" value="Unassembled WGS sequence"/>
</dbReference>